<dbReference type="EMBL" id="FR845719">
    <property type="protein sequence ID" value="CCA53849.1"/>
    <property type="molecule type" value="Genomic_DNA"/>
</dbReference>
<organism evidence="3 4">
    <name type="scientific">Streptomyces venezuelae (strain ATCC 10712 / CBS 650.69 / DSM 40230 / JCM 4526 / NBRC 13096 / PD 04745)</name>
    <dbReference type="NCBI Taxonomy" id="953739"/>
    <lineage>
        <taxon>Bacteria</taxon>
        <taxon>Bacillati</taxon>
        <taxon>Actinomycetota</taxon>
        <taxon>Actinomycetes</taxon>
        <taxon>Kitasatosporales</taxon>
        <taxon>Streptomycetaceae</taxon>
        <taxon>Streptomyces</taxon>
    </lineage>
</organism>
<reference evidence="3 4" key="1">
    <citation type="journal article" date="2011" name="BMC Genomics">
        <title>Genome-wide analysis of the role of GlnR in Streptomyces venezuelae provides new insights into global nitrogen regulation in actinomycetes.</title>
        <authorList>
            <person name="Pullan S.T."/>
            <person name="Bibb M.J."/>
            <person name="Merrick M."/>
        </authorList>
    </citation>
    <scope>NUCLEOTIDE SEQUENCE [LARGE SCALE GENOMIC DNA]</scope>
    <source>
        <strain evidence="4">ATCC 10712 / CBS 650.69 / DSM 40230 / JCM 4526 / NBRC 13096 / PD 04745</strain>
    </source>
</reference>
<dbReference type="KEGG" id="sve:SVEN_0562"/>
<feature type="region of interest" description="Disordered" evidence="1">
    <location>
        <begin position="504"/>
        <end position="528"/>
    </location>
</feature>
<dbReference type="STRING" id="953739.SVEN_0562"/>
<dbReference type="InterPro" id="IPR024983">
    <property type="entry name" value="CHAT_dom"/>
</dbReference>
<feature type="domain" description="CHAT" evidence="2">
    <location>
        <begin position="1124"/>
        <end position="1402"/>
    </location>
</feature>
<evidence type="ECO:0000313" key="4">
    <source>
        <dbReference type="Proteomes" id="UP000006854"/>
    </source>
</evidence>
<proteinExistence type="predicted"/>
<protein>
    <recommendedName>
        <fullName evidence="2">CHAT domain-containing protein</fullName>
    </recommendedName>
</protein>
<dbReference type="GeneID" id="51861157"/>
<sequence>MAVTRRDDLLHALAARVLLFRTTMDRAAILDPEALRMARELMRHVPDPAADPEAVLTLADLHRCRSVLLGAEAGRQDAAIAAALDRYAGRREARPDPDADTEAAGLTALHERARAAVFAAERQLGRGQLEDAVQACEAAVAGTPRRLRPLYASALALQGVVLRLRYEREGRPEDLDAAVAVLREAEAEAGPGHPERSLVLSGLCAALRERYEHRGALDDVTEAVRVARAAVDEGGPEDRGGRLHNLGLALRMRHERTGDPKDLTEAVAAHKEAVLLAPPGHRDHVLLQQGLANVLRVRRERGSDEADSRARIDALEAAAADADTALGPRVGALLNLASALTERFQLAGRAEDADRAESLLRTAAAALPTRHPRYAGVQHQLGLVLAARGRPGASAALRAAALHPTAPPLTRLRAAHAWGFEAMKARRPEEAATAYGHALAQLPTLASRHLPLADAERVLAESRGLAADAAACALSADAPTRALSLLESGRGILLTRALGTHADDLPRQRAEAPQPADRREWPRTGRSADVDVAAGVEADAEADAGVEAAASVDRSVCGAGGDATPAAVRRRAGSDGDADAHADGTAADAAAAAAADADAADADAGVGAAAAVGRSACGGGGDAPPAAVRCCACSDADAGVGAVAAVGGSASAAGGAATHAAVRCHASSDAEVGRVAAAAVDRPASAPGGDATPAAVGRRGGSDGDADAHAGGTASDAAAAAAVAAAADADAADADAGVGAAAAVGRSACGGGGDAPPAAVRRRAGSDGDADAHAGVAAAAAVDRPLSAAGGEAMPAAVRRRAGSDADADAHVGVGVADDAAGAGVGSAAAVDRPACAGGGDATAAAVRCRAGSDVDAHAGVAAAAADADSGVAAAAAVDRLASAAGGDAKPVAVRRRAGSDVGADAHAGGAAADAAAAADDAGVGAVAAVNRSARAAGGAATHAAVRCHASSDADSGVGAAPTVVRPACAAGGDAKPVAVRRRAGSDADADAHAAPGAAADGAPAPGAAAAVDRPASATSGDAAPAAVRRRAGSEEPLLPPEADGLLAEGADGPVVLVNVSRFRCDALVITAEGLLVVPLPRLTLREVVDRTVAFLGALERLQAGDGGDLMVGPAAEDELDGHLGWLWDGVTGPVLDALGITGPSADGRPPRVWWIPTGPLAFLPLHAAGHHREATGRTVLDRTVPSYAPTVRALAAARRRTAASVPSFLVVAVPEAPGAPPLPGAAGEGAAVAGALPGARLLAGEAATRDAVVSALADHTWLHFCGHGTSEPLTAVGSRLLVHDHLDHPLTVAGISRLDLSGADLAYLSACGTARSGFTVMDEGLHLAGGLQLAGFRHVVGTLWEIEDTLSVRIAEQVYEGLGAPRPVADRAPYAVREAVRGIRDRYPRTPSLWAAHIHVGP</sequence>
<dbReference type="PATRIC" id="fig|953739.5.peg.743"/>
<dbReference type="Proteomes" id="UP000006854">
    <property type="component" value="Chromosome"/>
</dbReference>
<accession>F2R8D1</accession>
<evidence type="ECO:0000256" key="1">
    <source>
        <dbReference type="SAM" id="MobiDB-lite"/>
    </source>
</evidence>
<feature type="region of interest" description="Disordered" evidence="1">
    <location>
        <begin position="681"/>
        <end position="711"/>
    </location>
</feature>
<dbReference type="eggNOG" id="COG4995">
    <property type="taxonomic scope" value="Bacteria"/>
</dbReference>
<feature type="compositionally biased region" description="Low complexity" evidence="1">
    <location>
        <begin position="993"/>
        <end position="1027"/>
    </location>
</feature>
<gene>
    <name evidence="3" type="ordered locus">SVEN_0562</name>
</gene>
<evidence type="ECO:0000259" key="2">
    <source>
        <dbReference type="Pfam" id="PF12770"/>
    </source>
</evidence>
<keyword evidence="4" id="KW-1185">Reference proteome</keyword>
<dbReference type="InterPro" id="IPR011990">
    <property type="entry name" value="TPR-like_helical_dom_sf"/>
</dbReference>
<dbReference type="OrthoDB" id="3206999at2"/>
<dbReference type="Gene3D" id="1.25.40.10">
    <property type="entry name" value="Tetratricopeptide repeat domain"/>
    <property type="match status" value="1"/>
</dbReference>
<evidence type="ECO:0000313" key="3">
    <source>
        <dbReference type="EMBL" id="CCA53849.1"/>
    </source>
</evidence>
<dbReference type="HOGENOM" id="CLU_254169_0_0_11"/>
<feature type="region of interest" description="Disordered" evidence="1">
    <location>
        <begin position="980"/>
        <end position="1045"/>
    </location>
</feature>
<name>F2R8D1_STRVP</name>
<dbReference type="Pfam" id="PF12770">
    <property type="entry name" value="CHAT"/>
    <property type="match status" value="1"/>
</dbReference>
<dbReference type="eggNOG" id="COG2909">
    <property type="taxonomic scope" value="Bacteria"/>
</dbReference>
<feature type="region of interest" description="Disordered" evidence="1">
    <location>
        <begin position="746"/>
        <end position="770"/>
    </location>
</feature>
<dbReference type="RefSeq" id="WP_015031768.1">
    <property type="nucleotide sequence ID" value="NC_018750.1"/>
</dbReference>